<dbReference type="EMBL" id="JBCGBO010000004">
    <property type="protein sequence ID" value="KAK9208494.1"/>
    <property type="molecule type" value="Genomic_DNA"/>
</dbReference>
<gene>
    <name evidence="2" type="ORF">WN944_000851</name>
</gene>
<evidence type="ECO:0000313" key="3">
    <source>
        <dbReference type="Proteomes" id="UP001428341"/>
    </source>
</evidence>
<comment type="caution">
    <text evidence="2">The sequence shown here is derived from an EMBL/GenBank/DDBJ whole genome shotgun (WGS) entry which is preliminary data.</text>
</comment>
<feature type="compositionally biased region" description="Basic and acidic residues" evidence="1">
    <location>
        <begin position="1"/>
        <end position="18"/>
    </location>
</feature>
<organism evidence="2 3">
    <name type="scientific">Citrus x changshan-huyou</name>
    <dbReference type="NCBI Taxonomy" id="2935761"/>
    <lineage>
        <taxon>Eukaryota</taxon>
        <taxon>Viridiplantae</taxon>
        <taxon>Streptophyta</taxon>
        <taxon>Embryophyta</taxon>
        <taxon>Tracheophyta</taxon>
        <taxon>Spermatophyta</taxon>
        <taxon>Magnoliopsida</taxon>
        <taxon>eudicotyledons</taxon>
        <taxon>Gunneridae</taxon>
        <taxon>Pentapetalae</taxon>
        <taxon>rosids</taxon>
        <taxon>malvids</taxon>
        <taxon>Sapindales</taxon>
        <taxon>Rutaceae</taxon>
        <taxon>Aurantioideae</taxon>
        <taxon>Citrus</taxon>
    </lineage>
</organism>
<feature type="region of interest" description="Disordered" evidence="1">
    <location>
        <begin position="1"/>
        <end position="34"/>
    </location>
</feature>
<sequence length="43" mass="4878">MEAGQRNRELGEEKEQDSHAMGAVWPSQLPSPEESLQLLWLSL</sequence>
<keyword evidence="3" id="KW-1185">Reference proteome</keyword>
<proteinExistence type="predicted"/>
<reference evidence="2 3" key="1">
    <citation type="submission" date="2024-05" db="EMBL/GenBank/DDBJ databases">
        <title>Haplotype-resolved chromosome-level genome assembly of Huyou (Citrus changshanensis).</title>
        <authorList>
            <person name="Miao C."/>
            <person name="Chen W."/>
            <person name="Wu Y."/>
            <person name="Wang L."/>
            <person name="Zhao S."/>
            <person name="Grierson D."/>
            <person name="Xu C."/>
            <person name="Chen K."/>
        </authorList>
    </citation>
    <scope>NUCLEOTIDE SEQUENCE [LARGE SCALE GENOMIC DNA]</scope>
    <source>
        <strain evidence="2">01-14</strain>
        <tissue evidence="2">Leaf</tissue>
    </source>
</reference>
<protein>
    <submittedName>
        <fullName evidence="2">Uncharacterized protein</fullName>
    </submittedName>
</protein>
<name>A0AAP0QM89_9ROSI</name>
<dbReference type="Proteomes" id="UP001428341">
    <property type="component" value="Unassembled WGS sequence"/>
</dbReference>
<evidence type="ECO:0000256" key="1">
    <source>
        <dbReference type="SAM" id="MobiDB-lite"/>
    </source>
</evidence>
<dbReference type="AlphaFoldDB" id="A0AAP0QM89"/>
<evidence type="ECO:0000313" key="2">
    <source>
        <dbReference type="EMBL" id="KAK9208494.1"/>
    </source>
</evidence>
<accession>A0AAP0QM89</accession>